<keyword evidence="3" id="KW-0378">Hydrolase</keyword>
<evidence type="ECO:0000313" key="5">
    <source>
        <dbReference type="EMBL" id="SEK60885.1"/>
    </source>
</evidence>
<dbReference type="GO" id="GO:0045493">
    <property type="term" value="P:xylan catabolic process"/>
    <property type="evidence" value="ECO:0007669"/>
    <property type="project" value="InterPro"/>
</dbReference>
<organism evidence="5 6">
    <name type="scientific">Alkalibacterium pelagium</name>
    <dbReference type="NCBI Taxonomy" id="426702"/>
    <lineage>
        <taxon>Bacteria</taxon>
        <taxon>Bacillati</taxon>
        <taxon>Bacillota</taxon>
        <taxon>Bacilli</taxon>
        <taxon>Lactobacillales</taxon>
        <taxon>Carnobacteriaceae</taxon>
        <taxon>Alkalibacterium</taxon>
    </lineage>
</organism>
<dbReference type="Pfam" id="PF14310">
    <property type="entry name" value="Fn3-like"/>
    <property type="match status" value="1"/>
</dbReference>
<dbReference type="SUPFAM" id="SSF52279">
    <property type="entry name" value="Beta-D-glucan exohydrolase, C-terminal domain"/>
    <property type="match status" value="1"/>
</dbReference>
<dbReference type="Pfam" id="PF01915">
    <property type="entry name" value="Glyco_hydro_3_C"/>
    <property type="match status" value="1"/>
</dbReference>
<dbReference type="InterPro" id="IPR036962">
    <property type="entry name" value="Glyco_hydro_3_N_sf"/>
</dbReference>
<dbReference type="Gene3D" id="3.40.50.1700">
    <property type="entry name" value="Glycoside hydrolase family 3 C-terminal domain"/>
    <property type="match status" value="1"/>
</dbReference>
<evidence type="ECO:0000256" key="1">
    <source>
        <dbReference type="ARBA" id="ARBA00005336"/>
    </source>
</evidence>
<dbReference type="SMART" id="SM01217">
    <property type="entry name" value="Fn3_like"/>
    <property type="match status" value="1"/>
</dbReference>
<dbReference type="Gene3D" id="2.60.120.380">
    <property type="match status" value="1"/>
</dbReference>
<dbReference type="PANTHER" id="PTHR42721:SF3">
    <property type="entry name" value="BETA-D-XYLOSIDASE 5-RELATED"/>
    <property type="match status" value="1"/>
</dbReference>
<evidence type="ECO:0000256" key="3">
    <source>
        <dbReference type="ARBA" id="ARBA00022801"/>
    </source>
</evidence>
<proteinExistence type="inferred from homology"/>
<protein>
    <submittedName>
        <fullName evidence="5">Beta-glucosidase</fullName>
    </submittedName>
</protein>
<dbReference type="SUPFAM" id="SSF51445">
    <property type="entry name" value="(Trans)glycosidases"/>
    <property type="match status" value="1"/>
</dbReference>
<dbReference type="InterPro" id="IPR017853">
    <property type="entry name" value="GH"/>
</dbReference>
<dbReference type="OrthoDB" id="9805821at2"/>
<accession>A0A1H7IJJ6</accession>
<sequence>MTKNITAIKEQVNKFIAQMTVEEKISLLSTSQSAIERLGIREYKVGGEGAHGVVDREGGITTSFPQPLGLSQTWNPDLLKEVGTAIGNEARIKYLQSNKTTWLTLWAPTIDMERDPRWGRNDEAYGEDPYLTGRLSAELIKGMQGDDPTWLRMAAAPKHFYGNNNEEKRESSSNSIDLRNREEYYLKAFEPAFKEAKAQSMMTAYNGINGVPAMQHEDIEQVVRQRWDMDGFVVCDGGALTLNVEAYHYYDTYEEALADALKKGIDCFVDDKEKVETAAKKALEKSLITEEDITRAVKRILTVRGRLGHFEDAIPFDEVSHSLLAGEEHAELVRKVTAEQAVLLKNHNSLPLSEKQKVHLTGPLADVWFRDWYGGYPPHEITIKEALMDKLPENTIIFSPSHDDVAIKINNAYLAVKDDTLVAVSSEEEAAEFVFEDWDFGSHLLKEKQTGRYIQYDDQTNTFRLHKKEVYDWFVKENWISENKKDWQTWDNHPIGITPDGFIGAVKESTPIELVTKKEAIKEAAAAAKEADVSVVILGNHPMLNGKETMDRPGMTLPAHQLDLVKDIYAVNPNVVVVIVGSYPFEIDWLNQHIPGILFTTHGSQELGTSLSDILFGKEAPTGKLSQTWYKQTEKALPPIRDYDSIKGNRTYLYSNESFIYPFGHGLTYGKVSILSLSMDKYTWRENEEVTVTVELQNSANQVVTETVQVYATLTSDQAIKLPKKQLVSFLKVPLKPGEKKKVTLKVKTSELGYFDVAWNKWVFPKAKGTLSIGFSSDTEHSLSFNTIETDAWNVTLKSLSMLRDTMTMLVHLLLVIQLKKK</sequence>
<feature type="domain" description="Fibronectin type III-like" evidence="4">
    <location>
        <begin position="706"/>
        <end position="777"/>
    </location>
</feature>
<dbReference type="InterPro" id="IPR002772">
    <property type="entry name" value="Glyco_hydro_3_C"/>
</dbReference>
<dbReference type="STRING" id="426702.SAMN04488099_104105"/>
<keyword evidence="6" id="KW-1185">Reference proteome</keyword>
<evidence type="ECO:0000256" key="2">
    <source>
        <dbReference type="ARBA" id="ARBA00022729"/>
    </source>
</evidence>
<dbReference type="EMBL" id="FNZU01000004">
    <property type="protein sequence ID" value="SEK60885.1"/>
    <property type="molecule type" value="Genomic_DNA"/>
</dbReference>
<dbReference type="Gene3D" id="2.60.40.10">
    <property type="entry name" value="Immunoglobulins"/>
    <property type="match status" value="1"/>
</dbReference>
<dbReference type="InterPro" id="IPR036881">
    <property type="entry name" value="Glyco_hydro_3_C_sf"/>
</dbReference>
<evidence type="ECO:0000313" key="6">
    <source>
        <dbReference type="Proteomes" id="UP000199081"/>
    </source>
</evidence>
<dbReference type="AlphaFoldDB" id="A0A1H7IJJ6"/>
<comment type="similarity">
    <text evidence="1">Belongs to the glycosyl hydrolase 3 family.</text>
</comment>
<dbReference type="Proteomes" id="UP000199081">
    <property type="component" value="Unassembled WGS sequence"/>
</dbReference>
<dbReference type="InterPro" id="IPR026891">
    <property type="entry name" value="Fn3-like"/>
</dbReference>
<keyword evidence="2" id="KW-0732">Signal</keyword>
<dbReference type="GO" id="GO:0031222">
    <property type="term" value="P:arabinan catabolic process"/>
    <property type="evidence" value="ECO:0007669"/>
    <property type="project" value="TreeGrafter"/>
</dbReference>
<evidence type="ECO:0000259" key="4">
    <source>
        <dbReference type="SMART" id="SM01217"/>
    </source>
</evidence>
<dbReference type="Pfam" id="PF00933">
    <property type="entry name" value="Glyco_hydro_3"/>
    <property type="match status" value="1"/>
</dbReference>
<dbReference type="PANTHER" id="PTHR42721">
    <property type="entry name" value="SUGAR HYDROLASE-RELATED"/>
    <property type="match status" value="1"/>
</dbReference>
<dbReference type="Gene3D" id="3.20.20.300">
    <property type="entry name" value="Glycoside hydrolase, family 3, N-terminal domain"/>
    <property type="match status" value="1"/>
</dbReference>
<dbReference type="GO" id="GO:0046556">
    <property type="term" value="F:alpha-L-arabinofuranosidase activity"/>
    <property type="evidence" value="ECO:0007669"/>
    <property type="project" value="TreeGrafter"/>
</dbReference>
<dbReference type="RefSeq" id="WP_091479691.1">
    <property type="nucleotide sequence ID" value="NZ_BJYC01000004.1"/>
</dbReference>
<dbReference type="GO" id="GO:0009044">
    <property type="term" value="F:xylan 1,4-beta-xylosidase activity"/>
    <property type="evidence" value="ECO:0007669"/>
    <property type="project" value="InterPro"/>
</dbReference>
<dbReference type="InterPro" id="IPR001764">
    <property type="entry name" value="Glyco_hydro_3_N"/>
</dbReference>
<dbReference type="InterPro" id="IPR044993">
    <property type="entry name" value="BXL"/>
</dbReference>
<dbReference type="InterPro" id="IPR013783">
    <property type="entry name" value="Ig-like_fold"/>
</dbReference>
<dbReference type="PRINTS" id="PR00133">
    <property type="entry name" value="GLHYDRLASE3"/>
</dbReference>
<name>A0A1H7IJJ6_9LACT</name>
<gene>
    <name evidence="5" type="ORF">SAMN04488099_104105</name>
</gene>
<reference evidence="6" key="1">
    <citation type="submission" date="2016-10" db="EMBL/GenBank/DDBJ databases">
        <authorList>
            <person name="Varghese N."/>
            <person name="Submissions S."/>
        </authorList>
    </citation>
    <scope>NUCLEOTIDE SEQUENCE [LARGE SCALE GENOMIC DNA]</scope>
    <source>
        <strain evidence="6">DSM 19183</strain>
    </source>
</reference>